<evidence type="ECO:0000256" key="13">
    <source>
        <dbReference type="ARBA" id="ARBA00022777"/>
    </source>
</evidence>
<dbReference type="PIRSF" id="PIRSF006135">
    <property type="entry name" value="CobU"/>
    <property type="match status" value="1"/>
</dbReference>
<evidence type="ECO:0000256" key="5">
    <source>
        <dbReference type="ARBA" id="ARBA00004692"/>
    </source>
</evidence>
<feature type="binding site" evidence="19">
    <location>
        <position position="64"/>
    </location>
    <ligand>
        <name>GTP</name>
        <dbReference type="ChEBI" id="CHEBI:37565"/>
    </ligand>
</feature>
<evidence type="ECO:0000256" key="16">
    <source>
        <dbReference type="ARBA" id="ARBA00029570"/>
    </source>
</evidence>
<evidence type="ECO:0000313" key="20">
    <source>
        <dbReference type="EMBL" id="MBW4431459.1"/>
    </source>
</evidence>
<evidence type="ECO:0000313" key="21">
    <source>
        <dbReference type="Proteomes" id="UP000813215"/>
    </source>
</evidence>
<dbReference type="Proteomes" id="UP000813215">
    <property type="component" value="Unassembled WGS sequence"/>
</dbReference>
<comment type="pathway">
    <text evidence="6">Cofactor biosynthesis; adenosylcobalamin biosynthesis; adenosylcobalamin from cob(II)yrinate a,c-diamide: step 5/7.</text>
</comment>
<comment type="pathway">
    <text evidence="5">Cofactor biosynthesis; adenosylcobalamin biosynthesis; adenosylcobalamin from cob(II)yrinate a,c-diamide: step 6/7.</text>
</comment>
<keyword evidence="12 19" id="KW-0547">Nucleotide-binding</keyword>
<name>A0A9E3LSQ8_9NOST</name>
<feature type="binding site" evidence="19">
    <location>
        <begin position="34"/>
        <end position="36"/>
    </location>
    <ligand>
        <name>GTP</name>
        <dbReference type="ChEBI" id="CHEBI:37565"/>
    </ligand>
</feature>
<evidence type="ECO:0000256" key="9">
    <source>
        <dbReference type="ARBA" id="ARBA00012523"/>
    </source>
</evidence>
<dbReference type="EMBL" id="JAHHHW010000070">
    <property type="protein sequence ID" value="MBW4431459.1"/>
    <property type="molecule type" value="Genomic_DNA"/>
</dbReference>
<sequence>MNQIILVTGPARSGKSEWAEALAIQSDKPVVYIATASRDPADQEWLQRIQQHQQRRPPDWVTLEVPGQLSDTLAQMPPNTCVLVDSLGTWVANLLSQEEAMWEKTMEEFLETVQLVAADMIFVGEETGWGVIPAYPMGRTFRDRLGGLVRHLGTICEAVYLVTGGHVLNLSLLGSPLFVGDRGLGNGEGGDFQG</sequence>
<comment type="catalytic activity">
    <reaction evidence="3">
        <text>adenosylcob(III)inamide + GTP = adenosylcob(III)inamide phosphate + GDP + H(+)</text>
        <dbReference type="Rhea" id="RHEA:15765"/>
        <dbReference type="ChEBI" id="CHEBI:2480"/>
        <dbReference type="ChEBI" id="CHEBI:15378"/>
        <dbReference type="ChEBI" id="CHEBI:37565"/>
        <dbReference type="ChEBI" id="CHEBI:58189"/>
        <dbReference type="ChEBI" id="CHEBI:58502"/>
        <dbReference type="EC" id="2.7.1.156"/>
    </reaction>
</comment>
<dbReference type="Pfam" id="PF02283">
    <property type="entry name" value="CobU"/>
    <property type="match status" value="1"/>
</dbReference>
<evidence type="ECO:0000256" key="14">
    <source>
        <dbReference type="ARBA" id="ARBA00022840"/>
    </source>
</evidence>
<evidence type="ECO:0000256" key="10">
    <source>
        <dbReference type="ARBA" id="ARBA00022573"/>
    </source>
</evidence>
<dbReference type="CDD" id="cd00544">
    <property type="entry name" value="CobU"/>
    <property type="match status" value="1"/>
</dbReference>
<evidence type="ECO:0000256" key="15">
    <source>
        <dbReference type="ARBA" id="ARBA00023134"/>
    </source>
</evidence>
<feature type="active site" description="GMP-histidine intermediate" evidence="18">
    <location>
        <position position="52"/>
    </location>
</feature>
<gene>
    <name evidence="20" type="primary">cobU</name>
    <name evidence="20" type="ORF">KME28_06935</name>
</gene>
<dbReference type="AlphaFoldDB" id="A0A9E3LSQ8"/>
<evidence type="ECO:0000256" key="6">
    <source>
        <dbReference type="ARBA" id="ARBA00005159"/>
    </source>
</evidence>
<dbReference type="GO" id="GO:0008820">
    <property type="term" value="F:cobinamide phosphate guanylyltransferase activity"/>
    <property type="evidence" value="ECO:0007669"/>
    <property type="project" value="UniProtKB-EC"/>
</dbReference>
<protein>
    <recommendedName>
        <fullName evidence="16">Adenosylcobinamide kinase</fullName>
        <ecNumber evidence="8">2.7.1.156</ecNumber>
        <ecNumber evidence="9">2.7.7.62</ecNumber>
    </recommendedName>
    <alternativeName>
        <fullName evidence="17">Adenosylcobinamide-phosphate guanylyltransferase</fullName>
    </alternativeName>
</protein>
<dbReference type="Gene3D" id="3.40.50.300">
    <property type="entry name" value="P-loop containing nucleotide triphosphate hydrolases"/>
    <property type="match status" value="1"/>
</dbReference>
<keyword evidence="10" id="KW-0169">Cobalamin biosynthesis</keyword>
<dbReference type="InterPro" id="IPR027417">
    <property type="entry name" value="P-loop_NTPase"/>
</dbReference>
<comment type="similarity">
    <text evidence="7">Belongs to the CobU/CobP family.</text>
</comment>
<evidence type="ECO:0000256" key="1">
    <source>
        <dbReference type="ARBA" id="ARBA00000312"/>
    </source>
</evidence>
<accession>A0A9E3LSQ8</accession>
<dbReference type="PANTHER" id="PTHR34848:SF1">
    <property type="entry name" value="BIFUNCTIONAL ADENOSYLCOBALAMIN BIOSYNTHESIS PROTEIN COBU"/>
    <property type="match status" value="1"/>
</dbReference>
<dbReference type="EC" id="2.7.7.62" evidence="9"/>
<feature type="binding site" evidence="19">
    <location>
        <begin position="9"/>
        <end position="16"/>
    </location>
    <ligand>
        <name>GTP</name>
        <dbReference type="ChEBI" id="CHEBI:37565"/>
    </ligand>
</feature>
<keyword evidence="20" id="KW-0548">Nucleotidyltransferase</keyword>
<dbReference type="InterPro" id="IPR003203">
    <property type="entry name" value="CobU/CobP"/>
</dbReference>
<comment type="caution">
    <text evidence="20">The sequence shown here is derived from an EMBL/GenBank/DDBJ whole genome shotgun (WGS) entry which is preliminary data.</text>
</comment>
<keyword evidence="11 20" id="KW-0808">Transferase</keyword>
<evidence type="ECO:0000256" key="4">
    <source>
        <dbReference type="ARBA" id="ARBA00003889"/>
    </source>
</evidence>
<evidence type="ECO:0000256" key="12">
    <source>
        <dbReference type="ARBA" id="ARBA00022741"/>
    </source>
</evidence>
<reference evidence="20" key="1">
    <citation type="submission" date="2021-05" db="EMBL/GenBank/DDBJ databases">
        <authorList>
            <person name="Pietrasiak N."/>
            <person name="Ward R."/>
            <person name="Stajich J.E."/>
            <person name="Kurbessoian T."/>
        </authorList>
    </citation>
    <scope>NUCLEOTIDE SEQUENCE</scope>
    <source>
        <strain evidence="20">HA4357-MV3</strain>
    </source>
</reference>
<evidence type="ECO:0000256" key="8">
    <source>
        <dbReference type="ARBA" id="ARBA00012016"/>
    </source>
</evidence>
<keyword evidence="15 19" id="KW-0342">GTP-binding</keyword>
<dbReference type="NCBIfam" id="NF004469">
    <property type="entry name" value="PRK05800.1"/>
    <property type="match status" value="1"/>
</dbReference>
<organism evidence="20 21">
    <name type="scientific">Pelatocladus maniniholoensis HA4357-MV3</name>
    <dbReference type="NCBI Taxonomy" id="1117104"/>
    <lineage>
        <taxon>Bacteria</taxon>
        <taxon>Bacillati</taxon>
        <taxon>Cyanobacteriota</taxon>
        <taxon>Cyanophyceae</taxon>
        <taxon>Nostocales</taxon>
        <taxon>Nostocaceae</taxon>
        <taxon>Pelatocladus</taxon>
    </lineage>
</organism>
<reference evidence="20" key="2">
    <citation type="journal article" date="2022" name="Microbiol. Resour. Announc.">
        <title>Metagenome Sequencing to Explore Phylogenomics of Terrestrial Cyanobacteria.</title>
        <authorList>
            <person name="Ward R.D."/>
            <person name="Stajich J.E."/>
            <person name="Johansen J.R."/>
            <person name="Huntemann M."/>
            <person name="Clum A."/>
            <person name="Foster B."/>
            <person name="Foster B."/>
            <person name="Roux S."/>
            <person name="Palaniappan K."/>
            <person name="Varghese N."/>
            <person name="Mukherjee S."/>
            <person name="Reddy T.B.K."/>
            <person name="Daum C."/>
            <person name="Copeland A."/>
            <person name="Chen I.A."/>
            <person name="Ivanova N.N."/>
            <person name="Kyrpides N.C."/>
            <person name="Shapiro N."/>
            <person name="Eloe-Fadrosh E.A."/>
            <person name="Pietrasiak N."/>
        </authorList>
    </citation>
    <scope>NUCLEOTIDE SEQUENCE</scope>
    <source>
        <strain evidence="20">HA4357-MV3</strain>
    </source>
</reference>
<proteinExistence type="inferred from homology"/>
<dbReference type="PANTHER" id="PTHR34848">
    <property type="match status" value="1"/>
</dbReference>
<evidence type="ECO:0000256" key="19">
    <source>
        <dbReference type="PIRSR" id="PIRSR006135-2"/>
    </source>
</evidence>
<dbReference type="EC" id="2.7.1.156" evidence="8"/>
<dbReference type="SUPFAM" id="SSF52540">
    <property type="entry name" value="P-loop containing nucleoside triphosphate hydrolases"/>
    <property type="match status" value="1"/>
</dbReference>
<evidence type="ECO:0000256" key="3">
    <source>
        <dbReference type="ARBA" id="ARBA00001522"/>
    </source>
</evidence>
<dbReference type="GO" id="GO:0005524">
    <property type="term" value="F:ATP binding"/>
    <property type="evidence" value="ECO:0007669"/>
    <property type="project" value="UniProtKB-KW"/>
</dbReference>
<evidence type="ECO:0000256" key="2">
    <source>
        <dbReference type="ARBA" id="ARBA00000711"/>
    </source>
</evidence>
<comment type="catalytic activity">
    <reaction evidence="2">
        <text>adenosylcob(III)inamide phosphate + GTP + H(+) = adenosylcob(III)inamide-GDP + diphosphate</text>
        <dbReference type="Rhea" id="RHEA:22712"/>
        <dbReference type="ChEBI" id="CHEBI:15378"/>
        <dbReference type="ChEBI" id="CHEBI:33019"/>
        <dbReference type="ChEBI" id="CHEBI:37565"/>
        <dbReference type="ChEBI" id="CHEBI:58502"/>
        <dbReference type="ChEBI" id="CHEBI:60487"/>
        <dbReference type="EC" id="2.7.7.62"/>
    </reaction>
</comment>
<evidence type="ECO:0000256" key="17">
    <source>
        <dbReference type="ARBA" id="ARBA00030571"/>
    </source>
</evidence>
<evidence type="ECO:0000256" key="7">
    <source>
        <dbReference type="ARBA" id="ARBA00007490"/>
    </source>
</evidence>
<evidence type="ECO:0000256" key="18">
    <source>
        <dbReference type="PIRSR" id="PIRSR006135-1"/>
    </source>
</evidence>
<dbReference type="GO" id="GO:0043752">
    <property type="term" value="F:adenosylcobinamide kinase activity"/>
    <property type="evidence" value="ECO:0007669"/>
    <property type="project" value="UniProtKB-EC"/>
</dbReference>
<dbReference type="GO" id="GO:0005525">
    <property type="term" value="F:GTP binding"/>
    <property type="evidence" value="ECO:0007669"/>
    <property type="project" value="UniProtKB-KW"/>
</dbReference>
<keyword evidence="14" id="KW-0067">ATP-binding</keyword>
<feature type="binding site" evidence="19">
    <location>
        <position position="85"/>
    </location>
    <ligand>
        <name>GTP</name>
        <dbReference type="ChEBI" id="CHEBI:37565"/>
    </ligand>
</feature>
<comment type="catalytic activity">
    <reaction evidence="1">
        <text>adenosylcob(III)inamide + ATP = adenosylcob(III)inamide phosphate + ADP + H(+)</text>
        <dbReference type="Rhea" id="RHEA:15769"/>
        <dbReference type="ChEBI" id="CHEBI:2480"/>
        <dbReference type="ChEBI" id="CHEBI:15378"/>
        <dbReference type="ChEBI" id="CHEBI:30616"/>
        <dbReference type="ChEBI" id="CHEBI:58502"/>
        <dbReference type="ChEBI" id="CHEBI:456216"/>
        <dbReference type="EC" id="2.7.1.156"/>
    </reaction>
</comment>
<comment type="function">
    <text evidence="4">Catalyzes ATP-dependent phosphorylation of adenosylcobinamide and addition of GMP to adenosylcobinamide phosphate.</text>
</comment>
<evidence type="ECO:0000256" key="11">
    <source>
        <dbReference type="ARBA" id="ARBA00022679"/>
    </source>
</evidence>
<dbReference type="GO" id="GO:0009236">
    <property type="term" value="P:cobalamin biosynthetic process"/>
    <property type="evidence" value="ECO:0007669"/>
    <property type="project" value="UniProtKB-KW"/>
</dbReference>
<keyword evidence="13 20" id="KW-0418">Kinase</keyword>